<protein>
    <submittedName>
        <fullName evidence="1">Uncharacterized protein</fullName>
    </submittedName>
</protein>
<gene>
    <name evidence="1" type="ORF">SDC9_181464</name>
</gene>
<organism evidence="1">
    <name type="scientific">bioreactor metagenome</name>
    <dbReference type="NCBI Taxonomy" id="1076179"/>
    <lineage>
        <taxon>unclassified sequences</taxon>
        <taxon>metagenomes</taxon>
        <taxon>ecological metagenomes</taxon>
    </lineage>
</organism>
<reference evidence="1" key="1">
    <citation type="submission" date="2019-08" db="EMBL/GenBank/DDBJ databases">
        <authorList>
            <person name="Kucharzyk K."/>
            <person name="Murdoch R.W."/>
            <person name="Higgins S."/>
            <person name="Loffler F."/>
        </authorList>
    </citation>
    <scope>NUCLEOTIDE SEQUENCE</scope>
</reference>
<dbReference type="EMBL" id="VSSQ01086777">
    <property type="protein sequence ID" value="MPN33972.1"/>
    <property type="molecule type" value="Genomic_DNA"/>
</dbReference>
<accession>A0A645H6J9</accession>
<name>A0A645H6J9_9ZZZZ</name>
<sequence length="78" mass="8543">MVDLRHVLELSRATDQAYADWAREEKANGCTGGTSSRAWKLAKAADDAVDGPKNAFVTFWNTQIAPAYGVRELTNSDI</sequence>
<proteinExistence type="predicted"/>
<comment type="caution">
    <text evidence="1">The sequence shown here is derived from an EMBL/GenBank/DDBJ whole genome shotgun (WGS) entry which is preliminary data.</text>
</comment>
<dbReference type="AlphaFoldDB" id="A0A645H6J9"/>
<evidence type="ECO:0000313" key="1">
    <source>
        <dbReference type="EMBL" id="MPN33972.1"/>
    </source>
</evidence>